<reference evidence="4" key="1">
    <citation type="submission" date="2020-03" db="EMBL/GenBank/DDBJ databases">
        <title>Molecular networking-based the target discovery of potent antiproliferative macrolactams: 5/6/7/16 polycyclic ansamycins and glycosylated trienomycin from Streptomyces cacaoi subsp. asoensis.</title>
        <authorList>
            <person name="Liu L.-L."/>
        </authorList>
    </citation>
    <scope>NUCLEOTIDE SEQUENCE [LARGE SCALE GENOMIC DNA]</scope>
    <source>
        <strain evidence="4">H2S5</strain>
    </source>
</reference>
<dbReference type="Proteomes" id="UP000502665">
    <property type="component" value="Chromosome"/>
</dbReference>
<evidence type="ECO:0000256" key="3">
    <source>
        <dbReference type="SAM" id="Phobius"/>
    </source>
</evidence>
<feature type="coiled-coil region" evidence="1">
    <location>
        <begin position="245"/>
        <end position="272"/>
    </location>
</feature>
<evidence type="ECO:0000313" key="4">
    <source>
        <dbReference type="EMBL" id="QJT05166.1"/>
    </source>
</evidence>
<keyword evidence="3" id="KW-0812">Transmembrane</keyword>
<feature type="transmembrane region" description="Helical" evidence="3">
    <location>
        <begin position="460"/>
        <end position="481"/>
    </location>
</feature>
<keyword evidence="5" id="KW-1185">Reference proteome</keyword>
<keyword evidence="1" id="KW-0175">Coiled coil</keyword>
<evidence type="ECO:0000256" key="1">
    <source>
        <dbReference type="SAM" id="Coils"/>
    </source>
</evidence>
<evidence type="ECO:0000313" key="5">
    <source>
        <dbReference type="Proteomes" id="UP000502665"/>
    </source>
</evidence>
<proteinExistence type="predicted"/>
<organism evidence="4 5">
    <name type="scientific">Streptomyces asoensis</name>
    <dbReference type="NCBI Taxonomy" id="249586"/>
    <lineage>
        <taxon>Bacteria</taxon>
        <taxon>Bacillati</taxon>
        <taxon>Actinomycetota</taxon>
        <taxon>Actinomycetes</taxon>
        <taxon>Kitasatosporales</taxon>
        <taxon>Streptomycetaceae</taxon>
        <taxon>Streptomyces</taxon>
    </lineage>
</organism>
<keyword evidence="3" id="KW-1133">Transmembrane helix</keyword>
<accession>A0A6M4X4J7</accession>
<dbReference type="RefSeq" id="WP_171400486.1">
    <property type="nucleotide sequence ID" value="NZ_CP049838.1"/>
</dbReference>
<gene>
    <name evidence="4" type="ORF">G9272_36715</name>
</gene>
<feature type="region of interest" description="Disordered" evidence="2">
    <location>
        <begin position="1"/>
        <end position="21"/>
    </location>
</feature>
<protein>
    <submittedName>
        <fullName evidence="4">Uncharacterized protein</fullName>
    </submittedName>
</protein>
<dbReference type="AlphaFoldDB" id="A0A6M4X4J7"/>
<name>A0A6M4X4J7_9ACTN</name>
<evidence type="ECO:0000256" key="2">
    <source>
        <dbReference type="SAM" id="MobiDB-lite"/>
    </source>
</evidence>
<sequence>MINSTTSHHSHRDGLASVPPALPDVRADRRRLIEAIRALRRLLDRRRPFELADRRRLNHEARNRGRAEATHGKSLQRILEQQIRQERSLSRRLNGLDGKRDHQERQALAVLRRESVQRTLNGSRLTASEVNGIGSGLVRALAAQGITTAADFTRVSWGKAPNGKGGEVLYIHRAHGRKVHINGIGEHRGRPLMEWRRAALARAEARAPRELPPDERHRIAEIIEAERTRLQGELAQAPSTAEAARAEAAQLHAEAVERLTDAEREAAHLAAERRAEFDAMAEQLLTLQAELSAHMDQHGDAGRRIRRAQTRALRPLPESAPIPAVIPAPRTPVDLTKAGTATRMATRMGTGTRMGTAMSTATPPTPGTRASLGWLLPILYFGFTTLVGVGELGDNTAPPALMICSRLFAFAATAELLRLWIPRRNWRTPSPMPSGTGPQASGVFLALTAAGMFADEKSDVFLVACVTSVLAASLLVTGAHLRWKVRQRGEGRTTTPFS</sequence>
<keyword evidence="3" id="KW-0472">Membrane</keyword>
<dbReference type="EMBL" id="CP049838">
    <property type="protein sequence ID" value="QJT05166.1"/>
    <property type="molecule type" value="Genomic_DNA"/>
</dbReference>